<accession>Q6ZEE3</accession>
<evidence type="ECO:0000313" key="1">
    <source>
        <dbReference type="EMBL" id="BAD01957.1"/>
    </source>
</evidence>
<evidence type="ECO:0000313" key="2">
    <source>
        <dbReference type="Proteomes" id="UP000001425"/>
    </source>
</evidence>
<sequence length="180" mass="20704">MGSSYPFTCHQKHSWRKLAGIFKDPMQWSPFFHRTHRSINPVGGADSGHGSLSPFPLPHQGKAYHNPLSAVDSKNREERETYINWYNAMPHQNFDYSELSPNVTLKLKVIVVMIKDLDLNEDFQLIGELLAEVFLNYLPAAKQKSWVESELQGLMTFTEAMAYYLTEILGEEELISIERL</sequence>
<name>Q6ZEE3_SYNY3</name>
<dbReference type="InParanoid" id="Q6ZEE3"/>
<reference evidence="1 2" key="1">
    <citation type="journal article" date="2003" name="DNA Res.">
        <title>Structural analysis of four large plasmids harboring in a unicellular cyanobacterium, Synechocystis sp. PCC 6803.</title>
        <authorList>
            <person name="Kaneko T."/>
            <person name="Nakamura Y."/>
            <person name="Sasamoto S."/>
            <person name="Watanabe A."/>
            <person name="Kohara M."/>
            <person name="Matsumoto M."/>
            <person name="Shimpo S."/>
            <person name="Yamada M."/>
            <person name="Tabata S."/>
        </authorList>
    </citation>
    <scope>NUCLEOTIDE SEQUENCE [LARGE SCALE GENOMIC DNA]</scope>
    <source>
        <strain evidence="2">ATCC 27184 / PCC 6803 / Kazusa</strain>
    </source>
</reference>
<gene>
    <name evidence="1" type="ordered locus">sll7055</name>
</gene>
<dbReference type="KEGG" id="syn:sll7055"/>
<dbReference type="IntAct" id="Q6ZEE3">
    <property type="interactions" value="1"/>
</dbReference>
<dbReference type="EMBL" id="AP004311">
    <property type="protein sequence ID" value="BAD01957.1"/>
    <property type="molecule type" value="Genomic_DNA"/>
</dbReference>
<geneLocation type="plasmid" evidence="1 2">
    <name>pSYSA</name>
</geneLocation>
<protein>
    <submittedName>
        <fullName evidence="1">Uncharacterized protein</fullName>
    </submittedName>
</protein>
<dbReference type="Proteomes" id="UP000001425">
    <property type="component" value="Plasmid pSYSA"/>
</dbReference>
<organism evidence="1 2">
    <name type="scientific">Synechocystis sp. (strain ATCC 27184 / PCC 6803 / Kazusa)</name>
    <dbReference type="NCBI Taxonomy" id="1111708"/>
    <lineage>
        <taxon>Bacteria</taxon>
        <taxon>Bacillati</taxon>
        <taxon>Cyanobacteriota</taxon>
        <taxon>Cyanophyceae</taxon>
        <taxon>Synechococcales</taxon>
        <taxon>Merismopediaceae</taxon>
        <taxon>Synechocystis</taxon>
    </lineage>
</organism>
<proteinExistence type="predicted"/>
<keyword evidence="2" id="KW-1185">Reference proteome</keyword>
<dbReference type="EnsemblBacteria" id="BAD01957">
    <property type="protein sequence ID" value="BAD01957"/>
    <property type="gene ID" value="BAD01957"/>
</dbReference>
<keyword evidence="1" id="KW-0614">Plasmid</keyword>
<dbReference type="AlphaFoldDB" id="Q6ZEE3"/>